<evidence type="ECO:0000313" key="3">
    <source>
        <dbReference type="EMBL" id="MBR0599065.1"/>
    </source>
</evidence>
<feature type="coiled-coil region" evidence="1">
    <location>
        <begin position="68"/>
        <end position="98"/>
    </location>
</feature>
<dbReference type="AlphaFoldDB" id="A0A8J8B475"/>
<keyword evidence="4" id="KW-1185">Reference proteome</keyword>
<comment type="caution">
    <text evidence="3">The sequence shown here is derived from an EMBL/GenBank/DDBJ whole genome shotgun (WGS) entry which is preliminary data.</text>
</comment>
<name>A0A8J8B475_9FIRM</name>
<dbReference type="InterPro" id="IPR038587">
    <property type="entry name" value="Ribosomal_eL40_sf"/>
</dbReference>
<proteinExistence type="predicted"/>
<protein>
    <submittedName>
        <fullName evidence="3">Zinc ribbon domain-containing protein</fullName>
    </submittedName>
</protein>
<accession>A0A8J8B475</accession>
<dbReference type="Pfam" id="PF12773">
    <property type="entry name" value="DZR"/>
    <property type="match status" value="1"/>
</dbReference>
<evidence type="ECO:0000259" key="2">
    <source>
        <dbReference type="Pfam" id="PF12773"/>
    </source>
</evidence>
<reference evidence="3" key="2">
    <citation type="submission" date="2021-04" db="EMBL/GenBank/DDBJ databases">
        <authorList>
            <person name="Liu J."/>
        </authorList>
    </citation>
    <scope>NUCLEOTIDE SEQUENCE</scope>
    <source>
        <strain evidence="3">BAD-6</strain>
    </source>
</reference>
<dbReference type="EMBL" id="JAGSND010000010">
    <property type="protein sequence ID" value="MBR0599065.1"/>
    <property type="molecule type" value="Genomic_DNA"/>
</dbReference>
<evidence type="ECO:0000256" key="1">
    <source>
        <dbReference type="SAM" id="Coils"/>
    </source>
</evidence>
<organism evidence="3 4">
    <name type="scientific">Sinanaerobacter chloroacetimidivorans</name>
    <dbReference type="NCBI Taxonomy" id="2818044"/>
    <lineage>
        <taxon>Bacteria</taxon>
        <taxon>Bacillati</taxon>
        <taxon>Bacillota</taxon>
        <taxon>Clostridia</taxon>
        <taxon>Peptostreptococcales</taxon>
        <taxon>Anaerovoracaceae</taxon>
        <taxon>Sinanaerobacter</taxon>
    </lineage>
</organism>
<dbReference type="InterPro" id="IPR025874">
    <property type="entry name" value="DZR"/>
</dbReference>
<dbReference type="RefSeq" id="WP_227019199.1">
    <property type="nucleotide sequence ID" value="NZ_JAGSND010000010.1"/>
</dbReference>
<evidence type="ECO:0000313" key="4">
    <source>
        <dbReference type="Proteomes" id="UP000675664"/>
    </source>
</evidence>
<reference evidence="3" key="1">
    <citation type="submission" date="2021-04" db="EMBL/GenBank/DDBJ databases">
        <title>Sinoanaerobacter chloroacetimidivorans sp. nov., an obligate anaerobic bacterium isolated from anaerobic sludge.</title>
        <authorList>
            <person name="Bao Y."/>
        </authorList>
    </citation>
    <scope>NUCLEOTIDE SEQUENCE</scope>
    <source>
        <strain evidence="3">BAD-6</strain>
    </source>
</reference>
<dbReference type="Gene3D" id="4.10.1060.50">
    <property type="match status" value="1"/>
</dbReference>
<keyword evidence="1" id="KW-0175">Coiled coil</keyword>
<feature type="domain" description="DZANK-type" evidence="2">
    <location>
        <begin position="105"/>
        <end position="152"/>
    </location>
</feature>
<gene>
    <name evidence="3" type="ORF">KCX82_14340</name>
</gene>
<dbReference type="Proteomes" id="UP000675664">
    <property type="component" value="Unassembled WGS sequence"/>
</dbReference>
<sequence>MGSDIFGGLVKGLGAFMPKDDPDVRLFQVHTEVSELENRRKELYAEIGKKEFDKIKELPEYNDLVMELNLNDKKIQNAKSKLNQAQNEKAEKEKSEKEKFESCICPNCYTVNPEGVKFCQDCGTKLTPPAEQKCPSCGEPFQSGAHFCGACGGRL</sequence>